<evidence type="ECO:0000313" key="5">
    <source>
        <dbReference type="Ensembl" id="ENSMUNP00000031643.1"/>
    </source>
</evidence>
<dbReference type="GO" id="GO:0045134">
    <property type="term" value="F:UDP phosphatase activity"/>
    <property type="evidence" value="ECO:0007669"/>
    <property type="project" value="TreeGrafter"/>
</dbReference>
<evidence type="ECO:0000256" key="2">
    <source>
        <dbReference type="ARBA" id="ARBA00022801"/>
    </source>
</evidence>
<feature type="transmembrane region" description="Helical" evidence="4">
    <location>
        <begin position="559"/>
        <end position="581"/>
    </location>
</feature>
<dbReference type="AlphaFoldDB" id="A0A8V5HBV5"/>
<dbReference type="PANTHER" id="PTHR11782:SF33">
    <property type="entry name" value="ECTONUCLEOSIDE TRIPHOSPHATE DIPHOSPHOHYDROLASE 2"/>
    <property type="match status" value="1"/>
</dbReference>
<dbReference type="GO" id="GO:0004382">
    <property type="term" value="F:GDP phosphatase activity"/>
    <property type="evidence" value="ECO:0007669"/>
    <property type="project" value="TreeGrafter"/>
</dbReference>
<feature type="region of interest" description="Disordered" evidence="3">
    <location>
        <begin position="1"/>
        <end position="73"/>
    </location>
</feature>
<evidence type="ECO:0000313" key="6">
    <source>
        <dbReference type="Proteomes" id="UP000694405"/>
    </source>
</evidence>
<reference evidence="5" key="3">
    <citation type="submission" date="2025-09" db="UniProtKB">
        <authorList>
            <consortium name="Ensembl"/>
        </authorList>
    </citation>
    <scope>IDENTIFICATION</scope>
</reference>
<dbReference type="InterPro" id="IPR000407">
    <property type="entry name" value="GDA1_CD39_NTPase"/>
</dbReference>
<accession>A0A8V5HBV5</accession>
<gene>
    <name evidence="5" type="primary">LOC101875518</name>
</gene>
<comment type="similarity">
    <text evidence="1">Belongs to the GDA1/CD39 NTPase family.</text>
</comment>
<dbReference type="GO" id="GO:0009134">
    <property type="term" value="P:nucleoside diphosphate catabolic process"/>
    <property type="evidence" value="ECO:0007669"/>
    <property type="project" value="TreeGrafter"/>
</dbReference>
<keyword evidence="4" id="KW-1133">Transmembrane helix</keyword>
<reference evidence="5" key="1">
    <citation type="submission" date="2020-03" db="EMBL/GenBank/DDBJ databases">
        <title>Melopsittacus undulatus (budgerigar) genome, bMelUnd1, maternal haplotype with Z.</title>
        <authorList>
            <person name="Gedman G."/>
            <person name="Mountcastle J."/>
            <person name="Haase B."/>
            <person name="Formenti G."/>
            <person name="Wright T."/>
            <person name="Apodaca J."/>
            <person name="Pelan S."/>
            <person name="Chow W."/>
            <person name="Rhie A."/>
            <person name="Howe K."/>
            <person name="Fedrigo O."/>
            <person name="Jarvis E.D."/>
        </authorList>
    </citation>
    <scope>NUCLEOTIDE SEQUENCE [LARGE SCALE GENOMIC DNA]</scope>
</reference>
<organism evidence="5 6">
    <name type="scientific">Melopsittacus undulatus</name>
    <name type="common">Budgerigar</name>
    <name type="synonym">Psittacus undulatus</name>
    <dbReference type="NCBI Taxonomy" id="13146"/>
    <lineage>
        <taxon>Eukaryota</taxon>
        <taxon>Metazoa</taxon>
        <taxon>Chordata</taxon>
        <taxon>Craniata</taxon>
        <taxon>Vertebrata</taxon>
        <taxon>Euteleostomi</taxon>
        <taxon>Archelosauria</taxon>
        <taxon>Archosauria</taxon>
        <taxon>Dinosauria</taxon>
        <taxon>Saurischia</taxon>
        <taxon>Theropoda</taxon>
        <taxon>Coelurosauria</taxon>
        <taxon>Aves</taxon>
        <taxon>Neognathae</taxon>
        <taxon>Neoaves</taxon>
        <taxon>Telluraves</taxon>
        <taxon>Australaves</taxon>
        <taxon>Psittaciformes</taxon>
        <taxon>Psittaculidae</taxon>
        <taxon>Melopsittacus</taxon>
    </lineage>
</organism>
<dbReference type="Gene3D" id="3.30.420.40">
    <property type="match status" value="1"/>
</dbReference>
<dbReference type="GO" id="GO:0005886">
    <property type="term" value="C:plasma membrane"/>
    <property type="evidence" value="ECO:0007669"/>
    <property type="project" value="TreeGrafter"/>
</dbReference>
<keyword evidence="6" id="KW-1185">Reference proteome</keyword>
<keyword evidence="2" id="KW-0378">Hydrolase</keyword>
<dbReference type="GO" id="GO:0017111">
    <property type="term" value="F:ribonucleoside triphosphate phosphatase activity"/>
    <property type="evidence" value="ECO:0007669"/>
    <property type="project" value="TreeGrafter"/>
</dbReference>
<dbReference type="Proteomes" id="UP000694405">
    <property type="component" value="Chromosome 11"/>
</dbReference>
<proteinExistence type="inferred from homology"/>
<name>A0A8V5HBV5_MELUD</name>
<keyword evidence="4" id="KW-0472">Membrane</keyword>
<dbReference type="PANTHER" id="PTHR11782">
    <property type="entry name" value="ADENOSINE/GUANOSINE DIPHOSPHATASE"/>
    <property type="match status" value="1"/>
</dbReference>
<dbReference type="Ensembl" id="ENSMUNT00000029983.1">
    <property type="protein sequence ID" value="ENSMUNP00000031643.1"/>
    <property type="gene ID" value="ENSMUNG00000000849.2"/>
</dbReference>
<evidence type="ECO:0000256" key="1">
    <source>
        <dbReference type="ARBA" id="ARBA00009283"/>
    </source>
</evidence>
<dbReference type="Gene3D" id="3.30.420.150">
    <property type="entry name" value="Exopolyphosphatase. Domain 2"/>
    <property type="match status" value="1"/>
</dbReference>
<dbReference type="Pfam" id="PF01150">
    <property type="entry name" value="GDA1_CD39"/>
    <property type="match status" value="1"/>
</dbReference>
<keyword evidence="4" id="KW-0812">Transmembrane</keyword>
<evidence type="ECO:0000256" key="3">
    <source>
        <dbReference type="SAM" id="MobiDB-lite"/>
    </source>
</evidence>
<protein>
    <submittedName>
        <fullName evidence="5">Uncharacterized protein</fullName>
    </submittedName>
</protein>
<evidence type="ECO:0000256" key="4">
    <source>
        <dbReference type="SAM" id="Phobius"/>
    </source>
</evidence>
<feature type="compositionally biased region" description="Low complexity" evidence="3">
    <location>
        <begin position="1"/>
        <end position="14"/>
    </location>
</feature>
<sequence length="601" mass="66384">MAETLSSSFSLSSSKTDWWNSSRGVPCRSRKGSADCSEGSSTPFSVCQHKHHDEGQTPQSRPPQALPLSHHPAAPAPPLGHLVPAHLELLDGFQRLRAVGRKRFMSWRELLPPWLVIVAGLTGIVLLCVSTKDVPYTPLRTKYAIVLDAGPSHTNLFIYQWTTTKANKTGVIRECSSCPMQGLGVSNYTDSPQKVMESLQPCLTWAQQEIPAEQHSQTPLYVGATASTRPLNLTHPNLSDDLLAALKSSPFKFQGAQILSSPEKEAFNWVAVNYVLENFFKYDWRGQLIPSGKGMAGVLLVGGTSALLTARVEEENQAPTEEVKLQLYGQTHRVYTHHCPCHGTAQLRSRLLALLIQDQRGAKTVSNPCWPISYSREVQWQSLRAGPCAVSEDTLNISGPEVFNITGSSDPTTCMRLVQSLINSSSSSCSFFKHSLSGVFKPLQTRFLVISEAMDFMRETMPSSDLGQAVNRLCGMSVKELVKETQTSLDILADYCLVSAFIFHLSTKGYTFDYSGSVWTSFQKKMGDRSSGWSLGYLLSLTNTISQDSPSFLKGIEPGVWSLLLILFVVLLTGSFMRISYRVMVKENSFSNRNSSDFDDI</sequence>
<reference evidence="5" key="2">
    <citation type="submission" date="2025-08" db="UniProtKB">
        <authorList>
            <consortium name="Ensembl"/>
        </authorList>
    </citation>
    <scope>IDENTIFICATION</scope>
</reference>